<dbReference type="GO" id="GO:0003676">
    <property type="term" value="F:nucleic acid binding"/>
    <property type="evidence" value="ECO:0007669"/>
    <property type="project" value="InterPro"/>
</dbReference>
<dbReference type="AlphaFoldDB" id="A0A9W4WPH3"/>
<proteinExistence type="predicted"/>
<name>A0A9W4WPH3_9GLOM</name>
<dbReference type="OrthoDB" id="2153736at2759"/>
<comment type="caution">
    <text evidence="2">The sequence shown here is derived from an EMBL/GenBank/DDBJ whole genome shotgun (WGS) entry which is preliminary data.</text>
</comment>
<dbReference type="EMBL" id="CAMKVN010000030">
    <property type="protein sequence ID" value="CAI2162244.1"/>
    <property type="molecule type" value="Genomic_DNA"/>
</dbReference>
<evidence type="ECO:0000313" key="3">
    <source>
        <dbReference type="Proteomes" id="UP001153678"/>
    </source>
</evidence>
<accession>A0A9W4WPH3</accession>
<reference evidence="2" key="1">
    <citation type="submission" date="2022-08" db="EMBL/GenBank/DDBJ databases">
        <authorList>
            <person name="Kallberg Y."/>
            <person name="Tangrot J."/>
            <person name="Rosling A."/>
        </authorList>
    </citation>
    <scope>NUCLEOTIDE SEQUENCE</scope>
    <source>
        <strain evidence="2">Wild A</strain>
    </source>
</reference>
<dbReference type="InterPro" id="IPR038717">
    <property type="entry name" value="Tc1-like_DDE_dom"/>
</dbReference>
<gene>
    <name evidence="2" type="ORF">FWILDA_LOCUS456</name>
</gene>
<feature type="domain" description="Tc1-like transposase DDE" evidence="1">
    <location>
        <begin position="274"/>
        <end position="383"/>
    </location>
</feature>
<sequence length="437" mass="51311">METSENMSLPGKIKLFPNEDNQDKNICQLFDQDIFKTEKEYQEVEEKLALIELREKLEKGVGEAESYLIEKKIRPTPQLVITLRQLGITQKRLAYQVFHVSERTIRNLEYRAKNPKKEYKKRGRPLKITGYNLSLLKTFINPKDKRNEITKTQQEAVEEYRKIGLDLNQSTISRTLTREKQTGKVGTKEYYELNIEKVKQFVLDNYWLYSYSNCFSLDEFGFYANEVHRFVYSRKGCRAKKIQVGEKGTRFTVILCVQNIAEQGKFKVGYKTIKNIRKKEKRNKSKILSKIKNNKDKEKEKKGTTAVDLHDFIERINFPDDSYILLDNAKIHHAVKSLIKENRLPIKDLAVKKGIILKYLPARAPMIQPAELFINAVKYFIKKKLKEFIGKKQLPTDEEVENIIKQAIEDLEKRDLTKTFLHCRDKLNVKPNYKSGK</sequence>
<dbReference type="InterPro" id="IPR036397">
    <property type="entry name" value="RNaseH_sf"/>
</dbReference>
<dbReference type="Proteomes" id="UP001153678">
    <property type="component" value="Unassembled WGS sequence"/>
</dbReference>
<dbReference type="Pfam" id="PF13358">
    <property type="entry name" value="DDE_3"/>
    <property type="match status" value="1"/>
</dbReference>
<keyword evidence="3" id="KW-1185">Reference proteome</keyword>
<dbReference type="Gene3D" id="3.30.420.10">
    <property type="entry name" value="Ribonuclease H-like superfamily/Ribonuclease H"/>
    <property type="match status" value="1"/>
</dbReference>
<evidence type="ECO:0000313" key="2">
    <source>
        <dbReference type="EMBL" id="CAI2162244.1"/>
    </source>
</evidence>
<protein>
    <submittedName>
        <fullName evidence="2">13530_t:CDS:1</fullName>
    </submittedName>
</protein>
<evidence type="ECO:0000259" key="1">
    <source>
        <dbReference type="Pfam" id="PF13358"/>
    </source>
</evidence>
<organism evidence="2 3">
    <name type="scientific">Funneliformis geosporum</name>
    <dbReference type="NCBI Taxonomy" id="1117311"/>
    <lineage>
        <taxon>Eukaryota</taxon>
        <taxon>Fungi</taxon>
        <taxon>Fungi incertae sedis</taxon>
        <taxon>Mucoromycota</taxon>
        <taxon>Glomeromycotina</taxon>
        <taxon>Glomeromycetes</taxon>
        <taxon>Glomerales</taxon>
        <taxon>Glomeraceae</taxon>
        <taxon>Funneliformis</taxon>
    </lineage>
</organism>